<proteinExistence type="inferred from homology"/>
<dbReference type="PRINTS" id="PR00118">
    <property type="entry name" value="BLACTAMASEA"/>
</dbReference>
<dbReference type="InterPro" id="IPR045155">
    <property type="entry name" value="Beta-lactam_cat"/>
</dbReference>
<evidence type="ECO:0000256" key="2">
    <source>
        <dbReference type="ARBA" id="ARBA00009009"/>
    </source>
</evidence>
<dbReference type="Gene3D" id="3.40.710.10">
    <property type="entry name" value="DD-peptidase/beta-lactamase superfamily"/>
    <property type="match status" value="1"/>
</dbReference>
<dbReference type="PROSITE" id="PS00146">
    <property type="entry name" value="BETA_LACTAMASE_A"/>
    <property type="match status" value="1"/>
</dbReference>
<dbReference type="GO" id="GO:0008800">
    <property type="term" value="F:beta-lactamase activity"/>
    <property type="evidence" value="ECO:0007669"/>
    <property type="project" value="UniProtKB-UniRule"/>
</dbReference>
<feature type="signal peptide" evidence="7">
    <location>
        <begin position="1"/>
        <end position="20"/>
    </location>
</feature>
<comment type="caution">
    <text evidence="9">The sequence shown here is derived from an EMBL/GenBank/DDBJ whole genome shotgun (WGS) entry which is preliminary data.</text>
</comment>
<dbReference type="AlphaFoldDB" id="A0A1Z5YWG7"/>
<evidence type="ECO:0000256" key="5">
    <source>
        <dbReference type="ARBA" id="ARBA00023251"/>
    </source>
</evidence>
<comment type="catalytic activity">
    <reaction evidence="1 6">
        <text>a beta-lactam + H2O = a substituted beta-amino acid</text>
        <dbReference type="Rhea" id="RHEA:20401"/>
        <dbReference type="ChEBI" id="CHEBI:15377"/>
        <dbReference type="ChEBI" id="CHEBI:35627"/>
        <dbReference type="ChEBI" id="CHEBI:140347"/>
        <dbReference type="EC" id="3.5.2.6"/>
    </reaction>
</comment>
<dbReference type="GO" id="GO:0046677">
    <property type="term" value="P:response to antibiotic"/>
    <property type="evidence" value="ECO:0007669"/>
    <property type="project" value="UniProtKB-UniRule"/>
</dbReference>
<protein>
    <recommendedName>
        <fullName evidence="3 6">Beta-lactamase</fullName>
        <ecNumber evidence="3 6">3.5.2.6</ecNumber>
    </recommendedName>
</protein>
<gene>
    <name evidence="9" type="ORF">HK14_02085</name>
</gene>
<dbReference type="Proteomes" id="UP000196086">
    <property type="component" value="Unassembled WGS sequence"/>
</dbReference>
<keyword evidence="5 6" id="KW-0046">Antibiotic resistance</keyword>
<dbReference type="NCBIfam" id="NF033103">
    <property type="entry name" value="bla_class_A"/>
    <property type="match status" value="1"/>
</dbReference>
<dbReference type="PANTHER" id="PTHR35333:SF3">
    <property type="entry name" value="BETA-LACTAMASE-TYPE TRANSPEPTIDASE FOLD CONTAINING PROTEIN"/>
    <property type="match status" value="1"/>
</dbReference>
<organism evidence="9 10">
    <name type="scientific">Acetobacter cibinongensis</name>
    <dbReference type="NCBI Taxonomy" id="146475"/>
    <lineage>
        <taxon>Bacteria</taxon>
        <taxon>Pseudomonadati</taxon>
        <taxon>Pseudomonadota</taxon>
        <taxon>Alphaproteobacteria</taxon>
        <taxon>Acetobacterales</taxon>
        <taxon>Acetobacteraceae</taxon>
        <taxon>Acetobacter</taxon>
    </lineage>
</organism>
<dbReference type="InterPro" id="IPR023650">
    <property type="entry name" value="Beta-lactam_class-A_AS"/>
</dbReference>
<keyword evidence="4 6" id="KW-0378">Hydrolase</keyword>
<dbReference type="Pfam" id="PF13354">
    <property type="entry name" value="Beta-lactamase2"/>
    <property type="match status" value="1"/>
</dbReference>
<evidence type="ECO:0000256" key="6">
    <source>
        <dbReference type="RuleBase" id="RU361140"/>
    </source>
</evidence>
<keyword evidence="7" id="KW-0732">Signal</keyword>
<dbReference type="OrthoDB" id="9784149at2"/>
<dbReference type="InterPro" id="IPR012338">
    <property type="entry name" value="Beta-lactam/transpept-like"/>
</dbReference>
<feature type="chain" id="PRO_5012125370" description="Beta-lactamase" evidence="7">
    <location>
        <begin position="21"/>
        <end position="289"/>
    </location>
</feature>
<accession>A0A1Z5YWG7</accession>
<feature type="domain" description="Beta-lactamase class A catalytic" evidence="8">
    <location>
        <begin position="40"/>
        <end position="259"/>
    </location>
</feature>
<evidence type="ECO:0000256" key="1">
    <source>
        <dbReference type="ARBA" id="ARBA00001526"/>
    </source>
</evidence>
<evidence type="ECO:0000313" key="10">
    <source>
        <dbReference type="Proteomes" id="UP000196086"/>
    </source>
</evidence>
<name>A0A1Z5YWG7_9PROT</name>
<evidence type="ECO:0000313" key="9">
    <source>
        <dbReference type="EMBL" id="OUJ03376.1"/>
    </source>
</evidence>
<dbReference type="EC" id="3.5.2.6" evidence="3 6"/>
<evidence type="ECO:0000256" key="7">
    <source>
        <dbReference type="SAM" id="SignalP"/>
    </source>
</evidence>
<dbReference type="SUPFAM" id="SSF56601">
    <property type="entry name" value="beta-lactamase/transpeptidase-like"/>
    <property type="match status" value="1"/>
</dbReference>
<sequence>MIRRNFLSLSAALLITPALAAPQLTTALDEFEVQTGGRVGVYAKNLVTGQCLAWRETECFLMCSTFKASLVALVLLRIDQGKEELENFVPYTQEDLGEIYAPVARAHAASGGMSVRSLCQGAIEQSDNVCANLLLARVGGPTALTRFWRSLGDEVTRLDDWEPALNSTPLTEGRNTTTPATMAGSLEKILFSELLTDASRTLLTEWLQQCRTGIKRLRLGLPQNWSVGDKTGTNGKDIAADIAVVWPVPTTPLIMSVYTRGGHPTEQQFQSIFSNIGRLVRHHLVDHNI</sequence>
<dbReference type="InterPro" id="IPR000871">
    <property type="entry name" value="Beta-lactam_class-A"/>
</dbReference>
<evidence type="ECO:0000259" key="8">
    <source>
        <dbReference type="Pfam" id="PF13354"/>
    </source>
</evidence>
<dbReference type="EMBL" id="JOMQ01000013">
    <property type="protein sequence ID" value="OUJ03376.1"/>
    <property type="molecule type" value="Genomic_DNA"/>
</dbReference>
<reference evidence="9 10" key="1">
    <citation type="submission" date="2014-06" db="EMBL/GenBank/DDBJ databases">
        <authorList>
            <person name="Ju J."/>
            <person name="Zhang J."/>
        </authorList>
    </citation>
    <scope>NUCLEOTIDE SEQUENCE [LARGE SCALE GENOMIC DNA]</scope>
    <source>
        <strain evidence="9 10">DsW_47</strain>
    </source>
</reference>
<evidence type="ECO:0000256" key="4">
    <source>
        <dbReference type="ARBA" id="ARBA00022801"/>
    </source>
</evidence>
<dbReference type="GO" id="GO:0030655">
    <property type="term" value="P:beta-lactam antibiotic catabolic process"/>
    <property type="evidence" value="ECO:0007669"/>
    <property type="project" value="InterPro"/>
</dbReference>
<comment type="similarity">
    <text evidence="2 6">Belongs to the class-A beta-lactamase family.</text>
</comment>
<dbReference type="PANTHER" id="PTHR35333">
    <property type="entry name" value="BETA-LACTAMASE"/>
    <property type="match status" value="1"/>
</dbReference>
<evidence type="ECO:0000256" key="3">
    <source>
        <dbReference type="ARBA" id="ARBA00012865"/>
    </source>
</evidence>